<dbReference type="PROSITE" id="PS51819">
    <property type="entry name" value="VOC"/>
    <property type="match status" value="1"/>
</dbReference>
<protein>
    <submittedName>
        <fullName evidence="3">PhnB protein</fullName>
    </submittedName>
</protein>
<proteinExistence type="predicted"/>
<dbReference type="CDD" id="cd07246">
    <property type="entry name" value="VOC_like"/>
    <property type="match status" value="1"/>
</dbReference>
<name>A0A7Y9LC95_9ACTN</name>
<accession>A0A7Y9LC95</accession>
<dbReference type="InterPro" id="IPR029068">
    <property type="entry name" value="Glyas_Bleomycin-R_OHBP_Dase"/>
</dbReference>
<comment type="caution">
    <text evidence="3">The sequence shown here is derived from an EMBL/GenBank/DDBJ whole genome shotgun (WGS) entry which is preliminary data.</text>
</comment>
<dbReference type="InterPro" id="IPR037523">
    <property type="entry name" value="VOC_core"/>
</dbReference>
<dbReference type="EMBL" id="JACCBU010000001">
    <property type="protein sequence ID" value="NYE71475.1"/>
    <property type="molecule type" value="Genomic_DNA"/>
</dbReference>
<keyword evidence="4" id="KW-1185">Reference proteome</keyword>
<dbReference type="PANTHER" id="PTHR34109">
    <property type="entry name" value="BNAUNNG04460D PROTEIN-RELATED"/>
    <property type="match status" value="1"/>
</dbReference>
<evidence type="ECO:0000313" key="3">
    <source>
        <dbReference type="EMBL" id="NYE71475.1"/>
    </source>
</evidence>
<dbReference type="PANTHER" id="PTHR34109:SF1">
    <property type="entry name" value="VOC DOMAIN-CONTAINING PROTEIN"/>
    <property type="match status" value="1"/>
</dbReference>
<dbReference type="Gene3D" id="3.30.720.120">
    <property type="match status" value="1"/>
</dbReference>
<dbReference type="Gene3D" id="3.30.720.110">
    <property type="match status" value="1"/>
</dbReference>
<feature type="region of interest" description="Disordered" evidence="1">
    <location>
        <begin position="134"/>
        <end position="158"/>
    </location>
</feature>
<evidence type="ECO:0000256" key="1">
    <source>
        <dbReference type="SAM" id="MobiDB-lite"/>
    </source>
</evidence>
<evidence type="ECO:0000259" key="2">
    <source>
        <dbReference type="PROSITE" id="PS51819"/>
    </source>
</evidence>
<dbReference type="InterPro" id="IPR004360">
    <property type="entry name" value="Glyas_Fos-R_dOase_dom"/>
</dbReference>
<dbReference type="SUPFAM" id="SSF54593">
    <property type="entry name" value="Glyoxalase/Bleomycin resistance protein/Dihydroxybiphenyl dioxygenase"/>
    <property type="match status" value="1"/>
</dbReference>
<reference evidence="3 4" key="1">
    <citation type="submission" date="2020-07" db="EMBL/GenBank/DDBJ databases">
        <title>Sequencing the genomes of 1000 actinobacteria strains.</title>
        <authorList>
            <person name="Klenk H.-P."/>
        </authorList>
    </citation>
    <scope>NUCLEOTIDE SEQUENCE [LARGE SCALE GENOMIC DNA]</scope>
    <source>
        <strain evidence="3 4">DSM 22083</strain>
    </source>
</reference>
<feature type="domain" description="VOC" evidence="2">
    <location>
        <begin position="6"/>
        <end position="128"/>
    </location>
</feature>
<dbReference type="RefSeq" id="WP_179751639.1">
    <property type="nucleotide sequence ID" value="NZ_JACCBU010000001.1"/>
</dbReference>
<sequence length="158" mass="17180">MITDDEFRGVTPQLIVSDTDAAVRFYAAAFGADELLRNTGPGGRVFHCELLIMGGRLLLHDDFDDDSPTAIGGSPVVLHLYVEDVDAAFRAAVDAGATPTAPPEDAFWGDRYAQLTDPFGHRWSLASRRSELSVAEQQEAADTWSAEALDENDRRTAP</sequence>
<dbReference type="Proteomes" id="UP000569914">
    <property type="component" value="Unassembled WGS sequence"/>
</dbReference>
<evidence type="ECO:0000313" key="4">
    <source>
        <dbReference type="Proteomes" id="UP000569914"/>
    </source>
</evidence>
<gene>
    <name evidence="3" type="ORF">BKA15_002804</name>
</gene>
<organism evidence="3 4">
    <name type="scientific">Microlunatus parietis</name>
    <dbReference type="NCBI Taxonomy" id="682979"/>
    <lineage>
        <taxon>Bacteria</taxon>
        <taxon>Bacillati</taxon>
        <taxon>Actinomycetota</taxon>
        <taxon>Actinomycetes</taxon>
        <taxon>Propionibacteriales</taxon>
        <taxon>Propionibacteriaceae</taxon>
        <taxon>Microlunatus</taxon>
    </lineage>
</organism>
<dbReference type="AlphaFoldDB" id="A0A7Y9LC95"/>
<dbReference type="Pfam" id="PF00903">
    <property type="entry name" value="Glyoxalase"/>
    <property type="match status" value="1"/>
</dbReference>